<dbReference type="Proteomes" id="UP000472265">
    <property type="component" value="Chromosome 11"/>
</dbReference>
<organism evidence="1 2">
    <name type="scientific">Sparus aurata</name>
    <name type="common">Gilthead sea bream</name>
    <dbReference type="NCBI Taxonomy" id="8175"/>
    <lineage>
        <taxon>Eukaryota</taxon>
        <taxon>Metazoa</taxon>
        <taxon>Chordata</taxon>
        <taxon>Craniata</taxon>
        <taxon>Vertebrata</taxon>
        <taxon>Euteleostomi</taxon>
        <taxon>Actinopterygii</taxon>
        <taxon>Neopterygii</taxon>
        <taxon>Teleostei</taxon>
        <taxon>Neoteleostei</taxon>
        <taxon>Acanthomorphata</taxon>
        <taxon>Eupercaria</taxon>
        <taxon>Spariformes</taxon>
        <taxon>Sparidae</taxon>
        <taxon>Sparus</taxon>
    </lineage>
</organism>
<accession>A0A671Z516</accession>
<evidence type="ECO:0000313" key="2">
    <source>
        <dbReference type="Proteomes" id="UP000472265"/>
    </source>
</evidence>
<protein>
    <submittedName>
        <fullName evidence="1">Uncharacterized protein</fullName>
    </submittedName>
</protein>
<reference evidence="1" key="1">
    <citation type="submission" date="2021-04" db="EMBL/GenBank/DDBJ databases">
        <authorList>
            <consortium name="Wellcome Sanger Institute Data Sharing"/>
        </authorList>
    </citation>
    <scope>NUCLEOTIDE SEQUENCE [LARGE SCALE GENOMIC DNA]</scope>
</reference>
<reference evidence="1" key="2">
    <citation type="submission" date="2025-08" db="UniProtKB">
        <authorList>
            <consortium name="Ensembl"/>
        </authorList>
    </citation>
    <scope>IDENTIFICATION</scope>
</reference>
<dbReference type="Ensembl" id="ENSSAUT00010073327.1">
    <property type="protein sequence ID" value="ENSSAUP00010070057.1"/>
    <property type="gene ID" value="ENSSAUG00010027718.1"/>
</dbReference>
<dbReference type="InParanoid" id="A0A671Z516"/>
<proteinExistence type="predicted"/>
<reference evidence="1" key="3">
    <citation type="submission" date="2025-09" db="UniProtKB">
        <authorList>
            <consortium name="Ensembl"/>
        </authorList>
    </citation>
    <scope>IDENTIFICATION</scope>
</reference>
<name>A0A671Z516_SPAAU</name>
<dbReference type="AlphaFoldDB" id="A0A671Z516"/>
<evidence type="ECO:0000313" key="1">
    <source>
        <dbReference type="Ensembl" id="ENSSAUP00010070057.1"/>
    </source>
</evidence>
<sequence>MKSTTHKIKQTYTFHFGLLTTDYLVSSPNVERKTRSLTVDEVKSSRERTPEYCTNSNSGRCCGGICLSLSASVLFLGLYH</sequence>
<keyword evidence="2" id="KW-1185">Reference proteome</keyword>